<dbReference type="Pfam" id="PF10096">
    <property type="entry name" value="DUF2334"/>
    <property type="match status" value="1"/>
</dbReference>
<keyword evidence="2" id="KW-1185">Reference proteome</keyword>
<proteinExistence type="predicted"/>
<dbReference type="KEGG" id="csph:CSPHI_10170"/>
<gene>
    <name evidence="1" type="ORF">CSPHI_10170</name>
</gene>
<dbReference type="EMBL" id="CP009248">
    <property type="protein sequence ID" value="APT91302.1"/>
    <property type="molecule type" value="Genomic_DNA"/>
</dbReference>
<protein>
    <recommendedName>
        <fullName evidence="3">Deacetylase</fullName>
    </recommendedName>
</protein>
<dbReference type="AlphaFoldDB" id="A0A1L7CZP8"/>
<dbReference type="STRING" id="1437874.CSPHI_10170"/>
<evidence type="ECO:0008006" key="3">
    <source>
        <dbReference type="Google" id="ProtNLM"/>
    </source>
</evidence>
<organism evidence="1 2">
    <name type="scientific">Corynebacterium sphenisci DSM 44792</name>
    <dbReference type="NCBI Taxonomy" id="1437874"/>
    <lineage>
        <taxon>Bacteria</taxon>
        <taxon>Bacillati</taxon>
        <taxon>Actinomycetota</taxon>
        <taxon>Actinomycetes</taxon>
        <taxon>Mycobacteriales</taxon>
        <taxon>Corynebacteriaceae</taxon>
        <taxon>Corynebacterium</taxon>
    </lineage>
</organism>
<dbReference type="Proteomes" id="UP000185469">
    <property type="component" value="Chromosome"/>
</dbReference>
<reference evidence="1 2" key="1">
    <citation type="submission" date="2014-08" db="EMBL/GenBank/DDBJ databases">
        <title>Complete genome sequence of Corynebacterium sphenisci CECT 5990(T) (=DSM 44792(T)), isolated from healthy wild penguins.</title>
        <authorList>
            <person name="Ruckert C."/>
            <person name="Albersmeier A."/>
            <person name="Winkler A."/>
            <person name="Kalinowski J."/>
        </authorList>
    </citation>
    <scope>NUCLEOTIDE SEQUENCE [LARGE SCALE GENOMIC DNA]</scope>
    <source>
        <strain evidence="1 2">DSM 44792</strain>
    </source>
</reference>
<evidence type="ECO:0000313" key="2">
    <source>
        <dbReference type="Proteomes" id="UP000185469"/>
    </source>
</evidence>
<dbReference type="InterPro" id="IPR018763">
    <property type="entry name" value="DUF2334"/>
</dbReference>
<accession>A0A1L7CZP8</accession>
<evidence type="ECO:0000313" key="1">
    <source>
        <dbReference type="EMBL" id="APT91302.1"/>
    </source>
</evidence>
<name>A0A1L7CZP8_9CORY</name>
<sequence length="226" mass="23491">MLVSLSGIRGDTLLAAARVDADLRSRGIAPALLVAPHQGRDQALRDCPATLAWLRRRRAAGAELLLAGYDVSARGRRGELAALDHHEARLRLAAASRQLAALGLGTDLLAPPRWLLSPGARSAAAELGFRIAADAHAIHHLRTGRAEPIRVLALGEGFGGSAAWRRAVGAAVTRSIAAGRPIRLSAAASRLGRPRVRRELLGIVDAALAAGARPEGYAAAAGRLAA</sequence>